<dbReference type="Proteomes" id="UP001519332">
    <property type="component" value="Unassembled WGS sequence"/>
</dbReference>
<keyword evidence="3" id="KW-1185">Reference proteome</keyword>
<protein>
    <recommendedName>
        <fullName evidence="1">Putative metallopeptidase domain-containing protein</fullName>
    </recommendedName>
</protein>
<gene>
    <name evidence="2" type="ORF">JOF56_007455</name>
</gene>
<dbReference type="Pfam" id="PF13203">
    <property type="entry name" value="DUF2201_N"/>
    <property type="match status" value="1"/>
</dbReference>
<feature type="domain" description="Putative metallopeptidase" evidence="1">
    <location>
        <begin position="37"/>
        <end position="135"/>
    </location>
</feature>
<dbReference type="EMBL" id="JAGINW010000001">
    <property type="protein sequence ID" value="MBP2327070.1"/>
    <property type="molecule type" value="Genomic_DNA"/>
</dbReference>
<accession>A0ABS4TRN4</accession>
<sequence length="461" mass="50641">MGYQKRLPVIDLTDRRALANWRPAEPSVIAEAQRLKEAALLDFGLTESVVGSWLFAKCRHQIATTAIDTAAVVASGDGTCLLLFNPGFFVGIGLDGVKFVLFHEARHLVHRHLFTEQELRDDPVFTLATEVVINHVAMVRLGRGLPLLDGKPTGIDPAEIHAAYVEDLTAQRLTPLTYQDFVDTDMTVYSELKRMRNPPVPAPLCIHVTHQLQLDQETVDEVASSALLNSLLAARRGNDKAESELLELMGRTEDVASRIWGNLGAGALRGTTARTGKVDWWQRWLVDVLGSKLREGERLVYPKKRGAVLAVLGHDPMLSRSGPVRDKVLVIAYDTSGSMPSSVVEWMTELVGGIDGVQAHWLSFDGVVMPFRPGEAVRGGGGTSFQAVVDYVEGRSTVDGEHFGERPDAVVMLTDGYAPHVTPAEPDKWIWLITEGGDDWPDAHTPSMACHRVRPVTGRNR</sequence>
<evidence type="ECO:0000313" key="3">
    <source>
        <dbReference type="Proteomes" id="UP001519332"/>
    </source>
</evidence>
<evidence type="ECO:0000259" key="1">
    <source>
        <dbReference type="Pfam" id="PF13203"/>
    </source>
</evidence>
<dbReference type="InterPro" id="IPR025154">
    <property type="entry name" value="Put_metallopeptidase_dom"/>
</dbReference>
<name>A0ABS4TRN4_9PSEU</name>
<dbReference type="PANTHER" id="PTHR38730:SF1">
    <property type="entry name" value="SLL7028 PROTEIN"/>
    <property type="match status" value="1"/>
</dbReference>
<reference evidence="2 3" key="1">
    <citation type="submission" date="2021-03" db="EMBL/GenBank/DDBJ databases">
        <title>Sequencing the genomes of 1000 actinobacteria strains.</title>
        <authorList>
            <person name="Klenk H.-P."/>
        </authorList>
    </citation>
    <scope>NUCLEOTIDE SEQUENCE [LARGE SCALE GENOMIC DNA]</scope>
    <source>
        <strain evidence="2 3">DSM 46670</strain>
    </source>
</reference>
<proteinExistence type="predicted"/>
<dbReference type="RefSeq" id="WP_209644064.1">
    <property type="nucleotide sequence ID" value="NZ_JAGINW010000001.1"/>
</dbReference>
<evidence type="ECO:0000313" key="2">
    <source>
        <dbReference type="EMBL" id="MBP2327070.1"/>
    </source>
</evidence>
<dbReference type="PANTHER" id="PTHR38730">
    <property type="entry name" value="SLL7028 PROTEIN"/>
    <property type="match status" value="1"/>
</dbReference>
<comment type="caution">
    <text evidence="2">The sequence shown here is derived from an EMBL/GenBank/DDBJ whole genome shotgun (WGS) entry which is preliminary data.</text>
</comment>
<organism evidence="2 3">
    <name type="scientific">Kibdelosporangium banguiense</name>
    <dbReference type="NCBI Taxonomy" id="1365924"/>
    <lineage>
        <taxon>Bacteria</taxon>
        <taxon>Bacillati</taxon>
        <taxon>Actinomycetota</taxon>
        <taxon>Actinomycetes</taxon>
        <taxon>Pseudonocardiales</taxon>
        <taxon>Pseudonocardiaceae</taxon>
        <taxon>Kibdelosporangium</taxon>
    </lineage>
</organism>